<evidence type="ECO:0000313" key="4">
    <source>
        <dbReference type="Proteomes" id="UP000752171"/>
    </source>
</evidence>
<name>A0A8T2MN23_ASTMX</name>
<evidence type="ECO:0000259" key="2">
    <source>
        <dbReference type="PROSITE" id="PS50209"/>
    </source>
</evidence>
<accession>A0A8T2MN23</accession>
<feature type="region of interest" description="Disordered" evidence="1">
    <location>
        <begin position="291"/>
        <end position="318"/>
    </location>
</feature>
<evidence type="ECO:0000256" key="1">
    <source>
        <dbReference type="SAM" id="MobiDB-lite"/>
    </source>
</evidence>
<evidence type="ECO:0000313" key="3">
    <source>
        <dbReference type="EMBL" id="KAG9283162.1"/>
    </source>
</evidence>
<sequence>MEKSKAEIFLNKHRCIIIENVRKVDKLVDFLTQSDDNGRRVLSKEMVNNISAKDTEEEKMREVYKQLNCNRGFELTLTWLKKNEPFLIEALESRQTTSEAPPQKRFRSSEHAEDVDETDLNKPSLKTFSTLAKLERWVSDSKNSQDLMDKLEKRIQTKGLEALKEQLKNMKIKKDLCFTGNEVRKIESNQKLSTFFQNLTNAEFPKVALEIFFQNKAKNDFMPEKDIQNDSGRYRDSGYNSFNNSQFDSDNSSLLGSAAFECMENNDSQHNELNMSEIKAVDIYVQHLNSVQSTKDTNDQTQTGREDYKSLDETTEEMQETGYKPSMVQSEQFQSTTPVPEVEVRQIGSGVQMQDAGDTALGICCTRMDTQANYLPQTKVKPKIRQNPNDNKFKKMKEQRKLLYAWAEKKCSREENVEKEVEEVFSHMSFENIVEHREYPCFTAEHIMIYTDPQTQERQIIYFEGKNCDKNLSKDTKIRVNYQMWVCGIEQAVVIMNQGDGKIIEYESFDSILQRCERLVFEALAPALAVFKNLQRQEKFFSLIKNH</sequence>
<feature type="domain" description="CARD" evidence="2">
    <location>
        <begin position="2"/>
        <end position="72"/>
    </location>
</feature>
<gene>
    <name evidence="3" type="ORF">AMEX_G1901</name>
</gene>
<dbReference type="Gene3D" id="1.10.533.10">
    <property type="entry name" value="Death Domain, Fas"/>
    <property type="match status" value="1"/>
</dbReference>
<dbReference type="AlphaFoldDB" id="A0A8T2MN23"/>
<dbReference type="PROSITE" id="PS50209">
    <property type="entry name" value="CARD"/>
    <property type="match status" value="1"/>
</dbReference>
<reference evidence="3 4" key="1">
    <citation type="submission" date="2021-07" db="EMBL/GenBank/DDBJ databases">
        <authorList>
            <person name="Imarazene B."/>
            <person name="Zahm M."/>
            <person name="Klopp C."/>
            <person name="Cabau C."/>
            <person name="Beille S."/>
            <person name="Jouanno E."/>
            <person name="Castinel A."/>
            <person name="Lluch J."/>
            <person name="Gil L."/>
            <person name="Kuchtly C."/>
            <person name="Lopez Roques C."/>
            <person name="Donnadieu C."/>
            <person name="Parrinello H."/>
            <person name="Journot L."/>
            <person name="Du K."/>
            <person name="Schartl M."/>
            <person name="Retaux S."/>
            <person name="Guiguen Y."/>
        </authorList>
    </citation>
    <scope>NUCLEOTIDE SEQUENCE [LARGE SCALE GENOMIC DNA]</scope>
    <source>
        <strain evidence="3">Pach_M1</strain>
        <tissue evidence="3">Testis</tissue>
    </source>
</reference>
<comment type="caution">
    <text evidence="3">The sequence shown here is derived from an EMBL/GenBank/DDBJ whole genome shotgun (WGS) entry which is preliminary data.</text>
</comment>
<feature type="compositionally biased region" description="Polar residues" evidence="1">
    <location>
        <begin position="291"/>
        <end position="303"/>
    </location>
</feature>
<dbReference type="InterPro" id="IPR011029">
    <property type="entry name" value="DEATH-like_dom_sf"/>
</dbReference>
<proteinExistence type="predicted"/>
<dbReference type="Proteomes" id="UP000752171">
    <property type="component" value="Unassembled WGS sequence"/>
</dbReference>
<dbReference type="GO" id="GO:0042981">
    <property type="term" value="P:regulation of apoptotic process"/>
    <property type="evidence" value="ECO:0007669"/>
    <property type="project" value="InterPro"/>
</dbReference>
<dbReference type="InterPro" id="IPR001315">
    <property type="entry name" value="CARD"/>
</dbReference>
<protein>
    <recommendedName>
        <fullName evidence="2">CARD domain-containing protein</fullName>
    </recommendedName>
</protein>
<organism evidence="3 4">
    <name type="scientific">Astyanax mexicanus</name>
    <name type="common">Blind cave fish</name>
    <name type="synonym">Astyanax fasciatus mexicanus</name>
    <dbReference type="NCBI Taxonomy" id="7994"/>
    <lineage>
        <taxon>Eukaryota</taxon>
        <taxon>Metazoa</taxon>
        <taxon>Chordata</taxon>
        <taxon>Craniata</taxon>
        <taxon>Vertebrata</taxon>
        <taxon>Euteleostomi</taxon>
        <taxon>Actinopterygii</taxon>
        <taxon>Neopterygii</taxon>
        <taxon>Teleostei</taxon>
        <taxon>Ostariophysi</taxon>
        <taxon>Characiformes</taxon>
        <taxon>Characoidei</taxon>
        <taxon>Acestrorhamphidae</taxon>
        <taxon>Acestrorhamphinae</taxon>
        <taxon>Astyanax</taxon>
    </lineage>
</organism>
<dbReference type="SUPFAM" id="SSF47986">
    <property type="entry name" value="DEATH domain"/>
    <property type="match status" value="1"/>
</dbReference>
<feature type="region of interest" description="Disordered" evidence="1">
    <location>
        <begin position="92"/>
        <end position="119"/>
    </location>
</feature>
<dbReference type="EMBL" id="JAICCE010000001">
    <property type="protein sequence ID" value="KAG9283162.1"/>
    <property type="molecule type" value="Genomic_DNA"/>
</dbReference>